<evidence type="ECO:0000313" key="2">
    <source>
        <dbReference type="Proteomes" id="UP000027463"/>
    </source>
</evidence>
<organism evidence="1 2">
    <name type="scientific">Thalassospira permensis NBRC 106175</name>
    <dbReference type="NCBI Taxonomy" id="1353532"/>
    <lineage>
        <taxon>Bacteria</taxon>
        <taxon>Pseudomonadati</taxon>
        <taxon>Pseudomonadota</taxon>
        <taxon>Alphaproteobacteria</taxon>
        <taxon>Rhodospirillales</taxon>
        <taxon>Thalassospiraceae</taxon>
        <taxon>Thalassospira</taxon>
    </lineage>
</organism>
<proteinExistence type="predicted"/>
<reference evidence="1 2" key="1">
    <citation type="submission" date="2013-07" db="EMBL/GenBank/DDBJ databases">
        <title>Thalassospira permensis NBRC 106175 Genome Sequencing.</title>
        <authorList>
            <person name="Lai Q."/>
            <person name="Shao Z."/>
        </authorList>
    </citation>
    <scope>NUCLEOTIDE SEQUENCE [LARGE SCALE GENOMIC DNA]</scope>
    <source>
        <strain evidence="1 2">NBRC 106175</strain>
    </source>
</reference>
<name>A0ABR4TMA7_9PROT</name>
<sequence>MAGAFLFVFIISPRIDHNRWTYEGAVSIDHGIS</sequence>
<dbReference type="EMBL" id="AUNC01000034">
    <property type="protein sequence ID" value="KEO53772.1"/>
    <property type="molecule type" value="Genomic_DNA"/>
</dbReference>
<gene>
    <name evidence="1" type="ORF">SMB34_06870</name>
</gene>
<accession>A0ABR4TMA7</accession>
<dbReference type="Proteomes" id="UP000027463">
    <property type="component" value="Unassembled WGS sequence"/>
</dbReference>
<evidence type="ECO:0000313" key="1">
    <source>
        <dbReference type="EMBL" id="KEO53772.1"/>
    </source>
</evidence>
<protein>
    <submittedName>
        <fullName evidence="1">Uncharacterized protein</fullName>
    </submittedName>
</protein>
<comment type="caution">
    <text evidence="1">The sequence shown here is derived from an EMBL/GenBank/DDBJ whole genome shotgun (WGS) entry which is preliminary data.</text>
</comment>
<keyword evidence="2" id="KW-1185">Reference proteome</keyword>